<accession>A0AA38HIT1</accession>
<evidence type="ECO:0000313" key="2">
    <source>
        <dbReference type="EMBL" id="KAJ3628690.1"/>
    </source>
</evidence>
<keyword evidence="1" id="KW-0175">Coiled coil</keyword>
<feature type="coiled-coil region" evidence="1">
    <location>
        <begin position="13"/>
        <end position="71"/>
    </location>
</feature>
<name>A0AA38HIT1_9CUCU</name>
<dbReference type="EMBL" id="JALNTZ010001119">
    <property type="protein sequence ID" value="KAJ3628690.1"/>
    <property type="molecule type" value="Genomic_DNA"/>
</dbReference>
<organism evidence="2 3">
    <name type="scientific">Zophobas morio</name>
    <dbReference type="NCBI Taxonomy" id="2755281"/>
    <lineage>
        <taxon>Eukaryota</taxon>
        <taxon>Metazoa</taxon>
        <taxon>Ecdysozoa</taxon>
        <taxon>Arthropoda</taxon>
        <taxon>Hexapoda</taxon>
        <taxon>Insecta</taxon>
        <taxon>Pterygota</taxon>
        <taxon>Neoptera</taxon>
        <taxon>Endopterygota</taxon>
        <taxon>Coleoptera</taxon>
        <taxon>Polyphaga</taxon>
        <taxon>Cucujiformia</taxon>
        <taxon>Tenebrionidae</taxon>
        <taxon>Zophobas</taxon>
    </lineage>
</organism>
<evidence type="ECO:0000256" key="1">
    <source>
        <dbReference type="SAM" id="Coils"/>
    </source>
</evidence>
<sequence length="94" mass="10621">MQTMKLKDMFKYQENLNDRMFQLKRLLSDLDDEGIPDDEKTVIINGTGRIRIELEKLAPLLREELAEMEATGAAIKHALETAQSVADGLMNKSA</sequence>
<protein>
    <submittedName>
        <fullName evidence="2">Uncharacterized protein</fullName>
    </submittedName>
</protein>
<proteinExistence type="predicted"/>
<keyword evidence="3" id="KW-1185">Reference proteome</keyword>
<comment type="caution">
    <text evidence="2">The sequence shown here is derived from an EMBL/GenBank/DDBJ whole genome shotgun (WGS) entry which is preliminary data.</text>
</comment>
<evidence type="ECO:0000313" key="3">
    <source>
        <dbReference type="Proteomes" id="UP001168821"/>
    </source>
</evidence>
<gene>
    <name evidence="2" type="ORF">Zmor_003968</name>
</gene>
<dbReference type="Proteomes" id="UP001168821">
    <property type="component" value="Unassembled WGS sequence"/>
</dbReference>
<dbReference type="AlphaFoldDB" id="A0AA38HIT1"/>
<reference evidence="2" key="1">
    <citation type="journal article" date="2023" name="G3 (Bethesda)">
        <title>Whole genome assemblies of Zophobas morio and Tenebrio molitor.</title>
        <authorList>
            <person name="Kaur S."/>
            <person name="Stinson S.A."/>
            <person name="diCenzo G.C."/>
        </authorList>
    </citation>
    <scope>NUCLEOTIDE SEQUENCE</scope>
    <source>
        <strain evidence="2">QUZm001</strain>
    </source>
</reference>